<evidence type="ECO:0000256" key="1">
    <source>
        <dbReference type="ARBA" id="ARBA00008682"/>
    </source>
</evidence>
<evidence type="ECO:0000256" key="5">
    <source>
        <dbReference type="PROSITE-ProRule" id="PRU00261"/>
    </source>
</evidence>
<dbReference type="InterPro" id="IPR001002">
    <property type="entry name" value="Chitin-bd_1"/>
</dbReference>
<organism evidence="9 10">
    <name type="scientific">Sodiomyces alkalinus (strain CBS 110278 / VKM F-3762 / F11)</name>
    <name type="common">Alkaliphilic filamentous fungus</name>
    <dbReference type="NCBI Taxonomy" id="1314773"/>
    <lineage>
        <taxon>Eukaryota</taxon>
        <taxon>Fungi</taxon>
        <taxon>Dikarya</taxon>
        <taxon>Ascomycota</taxon>
        <taxon>Pezizomycotina</taxon>
        <taxon>Sordariomycetes</taxon>
        <taxon>Hypocreomycetidae</taxon>
        <taxon>Glomerellales</taxon>
        <taxon>Plectosphaerellaceae</taxon>
        <taxon>Sodiomyces</taxon>
    </lineage>
</organism>
<name>A0A3N2PX07_SODAK</name>
<dbReference type="InterPro" id="IPR001223">
    <property type="entry name" value="Glyco_hydro18_cat"/>
</dbReference>
<dbReference type="GO" id="GO:0008843">
    <property type="term" value="F:endochitinase activity"/>
    <property type="evidence" value="ECO:0007669"/>
    <property type="project" value="UniProtKB-EC"/>
</dbReference>
<evidence type="ECO:0000256" key="6">
    <source>
        <dbReference type="SAM" id="MobiDB-lite"/>
    </source>
</evidence>
<evidence type="ECO:0000313" key="9">
    <source>
        <dbReference type="EMBL" id="ROT38875.1"/>
    </source>
</evidence>
<dbReference type="GO" id="GO:0008061">
    <property type="term" value="F:chitin binding"/>
    <property type="evidence" value="ECO:0007669"/>
    <property type="project" value="UniProtKB-UniRule"/>
</dbReference>
<evidence type="ECO:0000256" key="2">
    <source>
        <dbReference type="ARBA" id="ARBA00012729"/>
    </source>
</evidence>
<dbReference type="GeneID" id="39575895"/>
<dbReference type="SUPFAM" id="SSF57016">
    <property type="entry name" value="Plant lectins/antimicrobial peptides"/>
    <property type="match status" value="1"/>
</dbReference>
<dbReference type="InterPro" id="IPR036861">
    <property type="entry name" value="Endochitinase-like_sf"/>
</dbReference>
<dbReference type="PROSITE" id="PS51910">
    <property type="entry name" value="GH18_2"/>
    <property type="match status" value="1"/>
</dbReference>
<dbReference type="PANTHER" id="PTHR47700:SF2">
    <property type="entry name" value="CHITINASE"/>
    <property type="match status" value="1"/>
</dbReference>
<evidence type="ECO:0000259" key="8">
    <source>
        <dbReference type="PROSITE" id="PS51910"/>
    </source>
</evidence>
<comment type="similarity">
    <text evidence="1">Belongs to the glycosyl hydrolase 18 family. Chitinase class V subfamily.</text>
</comment>
<dbReference type="SMART" id="SM00636">
    <property type="entry name" value="Glyco_18"/>
    <property type="match status" value="1"/>
</dbReference>
<dbReference type="STRING" id="1314773.A0A3N2PX07"/>
<feature type="disulfide bond" evidence="5">
    <location>
        <begin position="110"/>
        <end position="122"/>
    </location>
</feature>
<dbReference type="PROSITE" id="PS50941">
    <property type="entry name" value="CHIT_BIND_I_2"/>
    <property type="match status" value="1"/>
</dbReference>
<keyword evidence="5" id="KW-1015">Disulfide bond</keyword>
<feature type="region of interest" description="Disordered" evidence="6">
    <location>
        <begin position="1"/>
        <end position="46"/>
    </location>
</feature>
<keyword evidence="10" id="KW-1185">Reference proteome</keyword>
<dbReference type="Pfam" id="PF00187">
    <property type="entry name" value="Chitin_bind_1"/>
    <property type="match status" value="1"/>
</dbReference>
<evidence type="ECO:0000256" key="4">
    <source>
        <dbReference type="ARBA" id="ARBA00023026"/>
    </source>
</evidence>
<dbReference type="PROSITE" id="PS00026">
    <property type="entry name" value="CHIT_BIND_I_1"/>
    <property type="match status" value="1"/>
</dbReference>
<dbReference type="InterPro" id="IPR029070">
    <property type="entry name" value="Chitinase_insertion_sf"/>
</dbReference>
<keyword evidence="9" id="KW-0378">Hydrolase</keyword>
<dbReference type="InterPro" id="IPR053214">
    <property type="entry name" value="LysM12-like"/>
</dbReference>
<dbReference type="SUPFAM" id="SSF54556">
    <property type="entry name" value="Chitinase insertion domain"/>
    <property type="match status" value="1"/>
</dbReference>
<evidence type="ECO:0000259" key="7">
    <source>
        <dbReference type="PROSITE" id="PS50941"/>
    </source>
</evidence>
<dbReference type="OrthoDB" id="73875at2759"/>
<dbReference type="Gene3D" id="3.30.60.10">
    <property type="entry name" value="Endochitinase-like"/>
    <property type="match status" value="1"/>
</dbReference>
<dbReference type="InterPro" id="IPR017853">
    <property type="entry name" value="GH"/>
</dbReference>
<feature type="non-terminal residue" evidence="9">
    <location>
        <position position="1"/>
    </location>
</feature>
<dbReference type="SUPFAM" id="SSF51445">
    <property type="entry name" value="(Trans)glycosidases"/>
    <property type="match status" value="1"/>
</dbReference>
<feature type="non-terminal residue" evidence="9">
    <location>
        <position position="1015"/>
    </location>
</feature>
<proteinExistence type="inferred from homology"/>
<dbReference type="SMART" id="SM00270">
    <property type="entry name" value="ChtBD1"/>
    <property type="match status" value="2"/>
</dbReference>
<dbReference type="AlphaFoldDB" id="A0A3N2PX07"/>
<dbReference type="Gene3D" id="3.10.50.10">
    <property type="match status" value="1"/>
</dbReference>
<accession>A0A3N2PX07</accession>
<dbReference type="Gene3D" id="3.20.20.80">
    <property type="entry name" value="Glycosidases"/>
    <property type="match status" value="1"/>
</dbReference>
<dbReference type="InterPro" id="IPR011583">
    <property type="entry name" value="Chitinase_II/V-like_cat"/>
</dbReference>
<evidence type="ECO:0000256" key="3">
    <source>
        <dbReference type="ARBA" id="ARBA00022669"/>
    </source>
</evidence>
<sequence>NQTVYKPLVPRYSNSTPKFNEDILPPRPDAPGARTSGHRSSNSATSSAFRLLQEEGTCGPGMPCTNGACCSGETGLCGYSPDFCGAEVCISNCNAKAQCGPYAPEGEERCPLNVCCSVWGFCGTTDEFCFENCDETVSDCGAAPEPQGKAMGFRRHIGYYESWATTRPCDIVYPDDLDLQGLTHLNFAFAFFHPTTFQMTAMDANAQSLLREFTNLKVYRPKMQTWIAIGGWSFNDKGNNPNTRTAFSDMAMTSENRATFIRSLINFMDNYGFDGADIDWEYPGAEDRGGRPQDKDNFVLLCKEMKEAFAGHYGLSVTLPASFWYLRHFDVAGLEPHVDWLNVMTYDIHGVWDADNRWTGPYARPHTNLTEIDQALSLLWRSGVSAANVVLGLAYYGRSFTLADPACTSPGCVFTEGAREGECSKAPGVLTLAEIERIRDTEDVDEDFDHEAAVKWMTWDNDQWVSYEDYETFQLKIDYASRLGLGGTMIWAIDQGVYGSSNELSSGISLMAMHGISSDEIVEFERHHDAGESCYVSFCGEPCQPGYSAAEKMKGQVGNLGRGSACNSNEYHTLCCATGTYLGRCGWYGWRGQGLSCYGGGCPNGDTLVTQNSNYFWESPDTDWKEEKTCNGGLMAYCCRGFRPSMTAHRDVDLVHPQHIELHDDPNALAKRDYRSCAKAGVVAYGGLMLASATFGPLGWGVDAIVGGSVAMYCLTHIGEASSKGPTGFSGPITRHGSRVAAGLVMPGGIRKPPPKGKPKQNAATRTHYGRYAIAVYPPGTFTCFTTCGFLSFSFKVLNVTVIPAQVRLERGDFFQFSSSIPYSRCLLGITKQRWFAPSRRHRDWYKSYQPQGGRYRCEIDEFPMANLIDSAAMAKQALRAIDGDENGDQGQDFNQWLLATWYPCSTLMGAPPPITWAFDYNALAANDPRMTAAASEVIRKYGFDSSSGKAPCYATYTAPGGIESTVSDHGFRVLDDDPLFEDYDWPAQTWREDPVTQVSRPTNVNSANWVKRAA</sequence>
<keyword evidence="4" id="KW-0843">Virulence</keyword>
<dbReference type="EMBL" id="ML119054">
    <property type="protein sequence ID" value="ROT38875.1"/>
    <property type="molecule type" value="Genomic_DNA"/>
</dbReference>
<protein>
    <recommendedName>
        <fullName evidence="2">chitinase</fullName>
        <ecNumber evidence="2">3.2.1.14</ecNumber>
    </recommendedName>
</protein>
<evidence type="ECO:0000313" key="10">
    <source>
        <dbReference type="Proteomes" id="UP000272025"/>
    </source>
</evidence>
<dbReference type="Proteomes" id="UP000272025">
    <property type="component" value="Unassembled WGS sequence"/>
</dbReference>
<comment type="caution">
    <text evidence="5">Lacks conserved residue(s) required for the propagation of feature annotation.</text>
</comment>
<feature type="domain" description="Chitin-binding type-1" evidence="7">
    <location>
        <begin position="96"/>
        <end position="142"/>
    </location>
</feature>
<gene>
    <name evidence="9" type="ORF">SODALDRAFT_250592</name>
</gene>
<dbReference type="CDD" id="cd00035">
    <property type="entry name" value="ChtBD1"/>
    <property type="match status" value="1"/>
</dbReference>
<feature type="disulfide bond" evidence="5">
    <location>
        <begin position="115"/>
        <end position="129"/>
    </location>
</feature>
<dbReference type="GO" id="GO:0005975">
    <property type="term" value="P:carbohydrate metabolic process"/>
    <property type="evidence" value="ECO:0007669"/>
    <property type="project" value="InterPro"/>
</dbReference>
<reference evidence="9 10" key="1">
    <citation type="journal article" date="2018" name="Mol. Ecol.">
        <title>The obligate alkalophilic soda-lake fungus Sodiomyces alkalinus has shifted to a protein diet.</title>
        <authorList>
            <person name="Grum-Grzhimaylo A.A."/>
            <person name="Falkoski D.L."/>
            <person name="van den Heuvel J."/>
            <person name="Valero-Jimenez C.A."/>
            <person name="Min B."/>
            <person name="Choi I.G."/>
            <person name="Lipzen A."/>
            <person name="Daum C.G."/>
            <person name="Aanen D.K."/>
            <person name="Tsang A."/>
            <person name="Henrissat B."/>
            <person name="Bilanenko E.N."/>
            <person name="de Vries R.P."/>
            <person name="van Kan J.A.L."/>
            <person name="Grigoriev I.V."/>
            <person name="Debets A.J.M."/>
        </authorList>
    </citation>
    <scope>NUCLEOTIDE SEQUENCE [LARGE SCALE GENOMIC DNA]</scope>
    <source>
        <strain evidence="9 10">F11</strain>
    </source>
</reference>
<dbReference type="EC" id="3.2.1.14" evidence="2"/>
<dbReference type="RefSeq" id="XP_028466681.1">
    <property type="nucleotide sequence ID" value="XM_028607417.1"/>
</dbReference>
<keyword evidence="3 5" id="KW-0147">Chitin-binding</keyword>
<dbReference type="InterPro" id="IPR018371">
    <property type="entry name" value="Chitin-binding_1_CS"/>
</dbReference>
<dbReference type="PANTHER" id="PTHR47700">
    <property type="entry name" value="V CHITINASE, PUTATIVE (AFU_ORTHOLOGUE AFUA_6G13720)-RELATED"/>
    <property type="match status" value="1"/>
</dbReference>
<feature type="domain" description="GH18" evidence="8">
    <location>
        <begin position="154"/>
        <end position="511"/>
    </location>
</feature>
<dbReference type="Pfam" id="PF00704">
    <property type="entry name" value="Glyco_hydro_18"/>
    <property type="match status" value="1"/>
</dbReference>